<keyword evidence="1" id="KW-0560">Oxidoreductase</keyword>
<dbReference type="PANTHER" id="PTHR43476">
    <property type="entry name" value="3-(3-HYDROXY-PHENYL)PROPIONATE/3-HYDROXYCINNAMIC ACID HYDROXYLASE"/>
    <property type="match status" value="1"/>
</dbReference>
<organism evidence="4 5">
    <name type="scientific">Nesterenkonia halobia</name>
    <dbReference type="NCBI Taxonomy" id="37922"/>
    <lineage>
        <taxon>Bacteria</taxon>
        <taxon>Bacillati</taxon>
        <taxon>Actinomycetota</taxon>
        <taxon>Actinomycetes</taxon>
        <taxon>Micrococcales</taxon>
        <taxon>Micrococcaceae</taxon>
        <taxon>Nesterenkonia</taxon>
    </lineage>
</organism>
<evidence type="ECO:0000256" key="1">
    <source>
        <dbReference type="ARBA" id="ARBA00023002"/>
    </source>
</evidence>
<dbReference type="InterPro" id="IPR036188">
    <property type="entry name" value="FAD/NAD-bd_sf"/>
</dbReference>
<dbReference type="PRINTS" id="PR00420">
    <property type="entry name" value="RNGMNOXGNASE"/>
</dbReference>
<keyword evidence="5" id="KW-1185">Reference proteome</keyword>
<name>A0ABP6RJ77_9MICC</name>
<dbReference type="InterPro" id="IPR050631">
    <property type="entry name" value="PheA/TfdB_FAD_monoxygenase"/>
</dbReference>
<dbReference type="SUPFAM" id="SSF51905">
    <property type="entry name" value="FAD/NAD(P)-binding domain"/>
    <property type="match status" value="1"/>
</dbReference>
<dbReference type="InterPro" id="IPR002938">
    <property type="entry name" value="FAD-bd"/>
</dbReference>
<protein>
    <submittedName>
        <fullName evidence="4">FAD-dependent oxidoreductase</fullName>
    </submittedName>
</protein>
<dbReference type="RefSeq" id="WP_344721490.1">
    <property type="nucleotide sequence ID" value="NZ_BAAAYG010000010.1"/>
</dbReference>
<sequence length="433" mass="46636">MDEDTACAIVGGGPAGIVTGLLLARAGVDVVVLEKHGDFLRDFRGDTIHPSTLLLLDELGLMDRFAQIDWHRMETARVPAADGSLVTTGDFRRLDHPYPYVALAPQWDVLDLLAAAAAEEPSFRLIMDAEVTGLRRRRDASGSEQITGVRWRDADGGAHELSALLTIAADGRGSVVRREAGLSMIEHAVPMDAWWFRLDADDAESQEAAGHTLFPRTGGELPVIAIPRGTYFQSAMLIPKGADAGLRARGVGWFREQVAAAFPEFAEAAAALSLEDVHVLDVRLDRARQWWRRGLLAVGDAAHAMSPVGGVGINLAVQDGVAAARLLAAPLRAETISDADVAAVQRRRRPPTVVIQGLQRVLHRGLARLFGDGAQLRMPAAVAELLRRRPELTVGPAALIGVGPRPEHAPDWARRRAATEAKETKEDDDVTSG</sequence>
<dbReference type="NCBIfam" id="NF004833">
    <property type="entry name" value="PRK06185.1-1"/>
    <property type="match status" value="1"/>
</dbReference>
<dbReference type="PANTHER" id="PTHR43476:SF5">
    <property type="entry name" value="FAD-DEPENDENT MONOOXYGENASE"/>
    <property type="match status" value="1"/>
</dbReference>
<dbReference type="EMBL" id="BAAAYG010000010">
    <property type="protein sequence ID" value="GAA3287076.1"/>
    <property type="molecule type" value="Genomic_DNA"/>
</dbReference>
<gene>
    <name evidence="4" type="ORF">GCM10020260_22980</name>
</gene>
<dbReference type="Gene3D" id="3.50.50.60">
    <property type="entry name" value="FAD/NAD(P)-binding domain"/>
    <property type="match status" value="2"/>
</dbReference>
<dbReference type="Pfam" id="PF01494">
    <property type="entry name" value="FAD_binding_3"/>
    <property type="match status" value="1"/>
</dbReference>
<feature type="domain" description="FAD-binding" evidence="3">
    <location>
        <begin position="5"/>
        <end position="335"/>
    </location>
</feature>
<feature type="region of interest" description="Disordered" evidence="2">
    <location>
        <begin position="403"/>
        <end position="433"/>
    </location>
</feature>
<comment type="caution">
    <text evidence="4">The sequence shown here is derived from an EMBL/GenBank/DDBJ whole genome shotgun (WGS) entry which is preliminary data.</text>
</comment>
<evidence type="ECO:0000313" key="5">
    <source>
        <dbReference type="Proteomes" id="UP001501736"/>
    </source>
</evidence>
<feature type="compositionally biased region" description="Basic and acidic residues" evidence="2">
    <location>
        <begin position="405"/>
        <end position="425"/>
    </location>
</feature>
<evidence type="ECO:0000259" key="3">
    <source>
        <dbReference type="Pfam" id="PF01494"/>
    </source>
</evidence>
<evidence type="ECO:0000313" key="4">
    <source>
        <dbReference type="EMBL" id="GAA3287076.1"/>
    </source>
</evidence>
<dbReference type="Proteomes" id="UP001501736">
    <property type="component" value="Unassembled WGS sequence"/>
</dbReference>
<reference evidence="5" key="1">
    <citation type="journal article" date="2019" name="Int. J. Syst. Evol. Microbiol.">
        <title>The Global Catalogue of Microorganisms (GCM) 10K type strain sequencing project: providing services to taxonomists for standard genome sequencing and annotation.</title>
        <authorList>
            <consortium name="The Broad Institute Genomics Platform"/>
            <consortium name="The Broad Institute Genome Sequencing Center for Infectious Disease"/>
            <person name="Wu L."/>
            <person name="Ma J."/>
        </authorList>
    </citation>
    <scope>NUCLEOTIDE SEQUENCE [LARGE SCALE GENOMIC DNA]</scope>
    <source>
        <strain evidence="5">JCM 11483</strain>
    </source>
</reference>
<proteinExistence type="predicted"/>
<accession>A0ABP6RJ77</accession>
<evidence type="ECO:0000256" key="2">
    <source>
        <dbReference type="SAM" id="MobiDB-lite"/>
    </source>
</evidence>